<feature type="transmembrane region" description="Helical" evidence="1">
    <location>
        <begin position="7"/>
        <end position="27"/>
    </location>
</feature>
<evidence type="ECO:0000313" key="3">
    <source>
        <dbReference type="Proteomes" id="UP000316008"/>
    </source>
</evidence>
<dbReference type="OrthoDB" id="1436599at2"/>
<sequence>MKTIKERILTIVLVANFALALVGYMFVRGALRHFDNYVSFIMFATGIILMLLFLIVLWIALRFSKKKVITEELKFFNQLTSWSKYLIDLNTIQIKSNKWNDSHFIRNLGGDIEIKQENIQTILEFELEIAGETKQFHWPCSLETKSLEMYFAIQKETGFYLDPNDHSNYYLDLSFIGN</sequence>
<keyword evidence="3" id="KW-1185">Reference proteome</keyword>
<dbReference type="EMBL" id="VLPL01000009">
    <property type="protein sequence ID" value="TSJ40123.1"/>
    <property type="molecule type" value="Genomic_DNA"/>
</dbReference>
<keyword evidence="1" id="KW-0812">Transmembrane</keyword>
<reference evidence="2 3" key="1">
    <citation type="submission" date="2019-07" db="EMBL/GenBank/DDBJ databases">
        <authorList>
            <person name="Huq M.A."/>
        </authorList>
    </citation>
    <scope>NUCLEOTIDE SEQUENCE [LARGE SCALE GENOMIC DNA]</scope>
    <source>
        <strain evidence="2 3">MAH-3</strain>
    </source>
</reference>
<evidence type="ECO:0000256" key="1">
    <source>
        <dbReference type="SAM" id="Phobius"/>
    </source>
</evidence>
<gene>
    <name evidence="2" type="ORF">FO442_16115</name>
</gene>
<organism evidence="2 3">
    <name type="scientific">Fluviicola chungangensis</name>
    <dbReference type="NCBI Taxonomy" id="2597671"/>
    <lineage>
        <taxon>Bacteria</taxon>
        <taxon>Pseudomonadati</taxon>
        <taxon>Bacteroidota</taxon>
        <taxon>Flavobacteriia</taxon>
        <taxon>Flavobacteriales</taxon>
        <taxon>Crocinitomicaceae</taxon>
        <taxon>Fluviicola</taxon>
    </lineage>
</organism>
<proteinExistence type="predicted"/>
<dbReference type="AlphaFoldDB" id="A0A556MJS6"/>
<dbReference type="Proteomes" id="UP000316008">
    <property type="component" value="Unassembled WGS sequence"/>
</dbReference>
<keyword evidence="1" id="KW-0472">Membrane</keyword>
<name>A0A556MJS6_9FLAO</name>
<accession>A0A556MJS6</accession>
<comment type="caution">
    <text evidence="2">The sequence shown here is derived from an EMBL/GenBank/DDBJ whole genome shotgun (WGS) entry which is preliminary data.</text>
</comment>
<protein>
    <submittedName>
        <fullName evidence="2">Uncharacterized protein</fullName>
    </submittedName>
</protein>
<feature type="transmembrane region" description="Helical" evidence="1">
    <location>
        <begin position="39"/>
        <end position="61"/>
    </location>
</feature>
<evidence type="ECO:0000313" key="2">
    <source>
        <dbReference type="EMBL" id="TSJ40123.1"/>
    </source>
</evidence>
<keyword evidence="1" id="KW-1133">Transmembrane helix</keyword>
<dbReference type="RefSeq" id="WP_144334251.1">
    <property type="nucleotide sequence ID" value="NZ_VLPL01000009.1"/>
</dbReference>